<dbReference type="Gene3D" id="3.40.80.10">
    <property type="entry name" value="Peptidoglycan recognition protein-like"/>
    <property type="match status" value="1"/>
</dbReference>
<sequence>SFGNIVVSSSSDVHFGNKTFYNGPVTIKQFVCTTKNGTIDAHHSENGYRNCDDSKVDVDEVLDPMSNQEVEPMVGWKNRMLQWGRKMKCTRTRLTMLAIICVCVMVVLVAVLFSLPRLEEETATNNAVSGTLRIINRRTWLAQPAVRPSNPLQHPVPYVVILHTATDNCSTQAECVFIVRHIQTFHIESNGWNDIGYSFLVGGDGNVYEGRGWDTEGAFAYGYNSRAIGIAFIGTFTVDVPEPKQILAGKQLMELGVTMGKISPHYKLLAHRQVSPTESPGLAFYEFLKTWPHWAEHP</sequence>
<evidence type="ECO:0000259" key="5">
    <source>
        <dbReference type="SMART" id="SM00644"/>
    </source>
</evidence>
<dbReference type="SMART" id="SM00701">
    <property type="entry name" value="PGRP"/>
    <property type="match status" value="1"/>
</dbReference>
<keyword evidence="4" id="KW-0472">Membrane</keyword>
<dbReference type="GO" id="GO:0008270">
    <property type="term" value="F:zinc ion binding"/>
    <property type="evidence" value="ECO:0007669"/>
    <property type="project" value="InterPro"/>
</dbReference>
<evidence type="ECO:0000313" key="7">
    <source>
        <dbReference type="EMBL" id="KDR12888.1"/>
    </source>
</evidence>
<evidence type="ECO:0000256" key="3">
    <source>
        <dbReference type="ARBA" id="ARBA00022859"/>
    </source>
</evidence>
<proteinExistence type="inferred from homology"/>
<accession>A0A067QT66</accession>
<keyword evidence="8" id="KW-1185">Reference proteome</keyword>
<dbReference type="PANTHER" id="PTHR11022:SF41">
    <property type="entry name" value="PEPTIDOGLYCAN-RECOGNITION PROTEIN LC-RELATED"/>
    <property type="match status" value="1"/>
</dbReference>
<evidence type="ECO:0000256" key="2">
    <source>
        <dbReference type="ARBA" id="ARBA00022588"/>
    </source>
</evidence>
<dbReference type="CDD" id="cd06583">
    <property type="entry name" value="PGRP"/>
    <property type="match status" value="1"/>
</dbReference>
<dbReference type="GO" id="GO:0008745">
    <property type="term" value="F:N-acetylmuramoyl-L-alanine amidase activity"/>
    <property type="evidence" value="ECO:0007669"/>
    <property type="project" value="InterPro"/>
</dbReference>
<dbReference type="OMA" id="TQSECTF"/>
<dbReference type="FunFam" id="3.40.80.10:FF:000001">
    <property type="entry name" value="Peptidoglycan recognition protein 1"/>
    <property type="match status" value="1"/>
</dbReference>
<dbReference type="InterPro" id="IPR015510">
    <property type="entry name" value="PGRP"/>
</dbReference>
<keyword evidence="4" id="KW-0812">Transmembrane</keyword>
<gene>
    <name evidence="7" type="ORF">L798_13112</name>
</gene>
<evidence type="ECO:0000256" key="1">
    <source>
        <dbReference type="ARBA" id="ARBA00007553"/>
    </source>
</evidence>
<evidence type="ECO:0000259" key="6">
    <source>
        <dbReference type="SMART" id="SM00701"/>
    </source>
</evidence>
<dbReference type="InterPro" id="IPR002502">
    <property type="entry name" value="Amidase_domain"/>
</dbReference>
<dbReference type="Pfam" id="PF01510">
    <property type="entry name" value="Amidase_2"/>
    <property type="match status" value="1"/>
</dbReference>
<name>A0A067QT66_ZOONE</name>
<dbReference type="GO" id="GO:0045087">
    <property type="term" value="P:innate immune response"/>
    <property type="evidence" value="ECO:0007669"/>
    <property type="project" value="UniProtKB-KW"/>
</dbReference>
<reference evidence="7 8" key="1">
    <citation type="journal article" date="2014" name="Nat. Commun.">
        <title>Molecular traces of alternative social organization in a termite genome.</title>
        <authorList>
            <person name="Terrapon N."/>
            <person name="Li C."/>
            <person name="Robertson H.M."/>
            <person name="Ji L."/>
            <person name="Meng X."/>
            <person name="Booth W."/>
            <person name="Chen Z."/>
            <person name="Childers C.P."/>
            <person name="Glastad K.M."/>
            <person name="Gokhale K."/>
            <person name="Gowin J."/>
            <person name="Gronenberg W."/>
            <person name="Hermansen R.A."/>
            <person name="Hu H."/>
            <person name="Hunt B.G."/>
            <person name="Huylmans A.K."/>
            <person name="Khalil S.M."/>
            <person name="Mitchell R.D."/>
            <person name="Munoz-Torres M.C."/>
            <person name="Mustard J.A."/>
            <person name="Pan H."/>
            <person name="Reese J.T."/>
            <person name="Scharf M.E."/>
            <person name="Sun F."/>
            <person name="Vogel H."/>
            <person name="Xiao J."/>
            <person name="Yang W."/>
            <person name="Yang Z."/>
            <person name="Yang Z."/>
            <person name="Zhou J."/>
            <person name="Zhu J."/>
            <person name="Brent C.S."/>
            <person name="Elsik C.G."/>
            <person name="Goodisman M.A."/>
            <person name="Liberles D.A."/>
            <person name="Roe R.M."/>
            <person name="Vargo E.L."/>
            <person name="Vilcinskas A."/>
            <person name="Wang J."/>
            <person name="Bornberg-Bauer E."/>
            <person name="Korb J."/>
            <person name="Zhang G."/>
            <person name="Liebig J."/>
        </authorList>
    </citation>
    <scope>NUCLEOTIDE SEQUENCE [LARGE SCALE GENOMIC DNA]</scope>
    <source>
        <tissue evidence="7">Whole organism</tissue>
    </source>
</reference>
<dbReference type="SUPFAM" id="SSF55846">
    <property type="entry name" value="N-acetylmuramoyl-L-alanine amidase-like"/>
    <property type="match status" value="1"/>
</dbReference>
<dbReference type="InterPro" id="IPR006619">
    <property type="entry name" value="PGRP_domain_met/bac"/>
</dbReference>
<keyword evidence="4" id="KW-1133">Transmembrane helix</keyword>
<feature type="transmembrane region" description="Helical" evidence="4">
    <location>
        <begin position="94"/>
        <end position="115"/>
    </location>
</feature>
<dbReference type="SMART" id="SM00644">
    <property type="entry name" value="Ami_2"/>
    <property type="match status" value="1"/>
</dbReference>
<dbReference type="GO" id="GO:0009253">
    <property type="term" value="P:peptidoglycan catabolic process"/>
    <property type="evidence" value="ECO:0007669"/>
    <property type="project" value="InterPro"/>
</dbReference>
<feature type="non-terminal residue" evidence="7">
    <location>
        <position position="1"/>
    </location>
</feature>
<protein>
    <submittedName>
        <fullName evidence="7">Peptidoglycan-recognition protein LE</fullName>
    </submittedName>
</protein>
<evidence type="ECO:0000313" key="8">
    <source>
        <dbReference type="Proteomes" id="UP000027135"/>
    </source>
</evidence>
<dbReference type="PANTHER" id="PTHR11022">
    <property type="entry name" value="PEPTIDOGLYCAN RECOGNITION PROTEIN"/>
    <property type="match status" value="1"/>
</dbReference>
<comment type="similarity">
    <text evidence="1">Belongs to the N-acetylmuramoyl-L-alanine amidase 2 family.</text>
</comment>
<dbReference type="InterPro" id="IPR036505">
    <property type="entry name" value="Amidase/PGRP_sf"/>
</dbReference>
<dbReference type="Proteomes" id="UP000027135">
    <property type="component" value="Unassembled WGS sequence"/>
</dbReference>
<dbReference type="eggNOG" id="ENOG502RXYD">
    <property type="taxonomic scope" value="Eukaryota"/>
</dbReference>
<keyword evidence="3" id="KW-0391">Immunity</keyword>
<dbReference type="InParanoid" id="A0A067QT66"/>
<feature type="domain" description="Peptidoglycan recognition protein family" evidence="6">
    <location>
        <begin position="132"/>
        <end position="275"/>
    </location>
</feature>
<dbReference type="FunCoup" id="A0A067QT66">
    <property type="interactions" value="42"/>
</dbReference>
<organism evidence="7 8">
    <name type="scientific">Zootermopsis nevadensis</name>
    <name type="common">Dampwood termite</name>
    <dbReference type="NCBI Taxonomy" id="136037"/>
    <lineage>
        <taxon>Eukaryota</taxon>
        <taxon>Metazoa</taxon>
        <taxon>Ecdysozoa</taxon>
        <taxon>Arthropoda</taxon>
        <taxon>Hexapoda</taxon>
        <taxon>Insecta</taxon>
        <taxon>Pterygota</taxon>
        <taxon>Neoptera</taxon>
        <taxon>Polyneoptera</taxon>
        <taxon>Dictyoptera</taxon>
        <taxon>Blattodea</taxon>
        <taxon>Blattoidea</taxon>
        <taxon>Termitoidae</taxon>
        <taxon>Termopsidae</taxon>
        <taxon>Zootermopsis</taxon>
    </lineage>
</organism>
<feature type="domain" description="N-acetylmuramoyl-L-alanine amidase" evidence="5">
    <location>
        <begin position="144"/>
        <end position="281"/>
    </location>
</feature>
<evidence type="ECO:0000256" key="4">
    <source>
        <dbReference type="SAM" id="Phobius"/>
    </source>
</evidence>
<dbReference type="AlphaFoldDB" id="A0A067QT66"/>
<dbReference type="EMBL" id="KK852982">
    <property type="protein sequence ID" value="KDR12888.1"/>
    <property type="molecule type" value="Genomic_DNA"/>
</dbReference>
<keyword evidence="2" id="KW-0399">Innate immunity</keyword>